<dbReference type="AlphaFoldDB" id="A0A1Y2BWG9"/>
<organism evidence="4 5">
    <name type="scientific">Rhizoclosmatium globosum</name>
    <dbReference type="NCBI Taxonomy" id="329046"/>
    <lineage>
        <taxon>Eukaryota</taxon>
        <taxon>Fungi</taxon>
        <taxon>Fungi incertae sedis</taxon>
        <taxon>Chytridiomycota</taxon>
        <taxon>Chytridiomycota incertae sedis</taxon>
        <taxon>Chytridiomycetes</taxon>
        <taxon>Chytridiales</taxon>
        <taxon>Chytriomycetaceae</taxon>
        <taxon>Rhizoclosmatium</taxon>
    </lineage>
</organism>
<dbReference type="OrthoDB" id="200398at2759"/>
<accession>A0A1Y2BWG9</accession>
<name>A0A1Y2BWG9_9FUNG</name>
<dbReference type="EMBL" id="MCGO01000041">
    <property type="protein sequence ID" value="ORY39083.1"/>
    <property type="molecule type" value="Genomic_DNA"/>
</dbReference>
<keyword evidence="5" id="KW-1185">Reference proteome</keyword>
<dbReference type="InterPro" id="IPR039730">
    <property type="entry name" value="Jlp2/Ccd25"/>
</dbReference>
<dbReference type="Pfam" id="PF05670">
    <property type="entry name" value="NFACT-R_1"/>
    <property type="match status" value="1"/>
</dbReference>
<feature type="coiled-coil region" evidence="2">
    <location>
        <begin position="87"/>
        <end position="126"/>
    </location>
</feature>
<evidence type="ECO:0000256" key="1">
    <source>
        <dbReference type="ARBA" id="ARBA00008998"/>
    </source>
</evidence>
<dbReference type="PANTHER" id="PTHR13049">
    <property type="entry name" value="DUF814-RELATED"/>
    <property type="match status" value="1"/>
</dbReference>
<protein>
    <recommendedName>
        <fullName evidence="3">NFACT RNA-binding domain-containing protein</fullName>
    </recommendedName>
</protein>
<evidence type="ECO:0000313" key="4">
    <source>
        <dbReference type="EMBL" id="ORY39083.1"/>
    </source>
</evidence>
<evidence type="ECO:0000256" key="2">
    <source>
        <dbReference type="SAM" id="Coils"/>
    </source>
</evidence>
<comment type="similarity">
    <text evidence="1">Belongs to the CCDC25 family.</text>
</comment>
<feature type="domain" description="NFACT RNA-binding" evidence="3">
    <location>
        <begin position="5"/>
        <end position="55"/>
    </location>
</feature>
<gene>
    <name evidence="4" type="ORF">BCR33DRAFT_720332</name>
</gene>
<keyword evidence="2" id="KW-0175">Coiled coil</keyword>
<comment type="caution">
    <text evidence="4">The sequence shown here is derived from an EMBL/GenBank/DDBJ whole genome shotgun (WGS) entry which is preliminary data.</text>
</comment>
<proteinExistence type="inferred from homology"/>
<reference evidence="4 5" key="1">
    <citation type="submission" date="2016-07" db="EMBL/GenBank/DDBJ databases">
        <title>Pervasive Adenine N6-methylation of Active Genes in Fungi.</title>
        <authorList>
            <consortium name="DOE Joint Genome Institute"/>
            <person name="Mondo S.J."/>
            <person name="Dannebaum R.O."/>
            <person name="Kuo R.C."/>
            <person name="Labutti K."/>
            <person name="Haridas S."/>
            <person name="Kuo A."/>
            <person name="Salamov A."/>
            <person name="Ahrendt S.R."/>
            <person name="Lipzen A."/>
            <person name="Sullivan W."/>
            <person name="Andreopoulos W.B."/>
            <person name="Clum A."/>
            <person name="Lindquist E."/>
            <person name="Daum C."/>
            <person name="Ramamoorthy G.K."/>
            <person name="Gryganskyi A."/>
            <person name="Culley D."/>
            <person name="Magnuson J.K."/>
            <person name="James T.Y."/>
            <person name="O'Malley M.A."/>
            <person name="Stajich J.E."/>
            <person name="Spatafora J.W."/>
            <person name="Visel A."/>
            <person name="Grigoriev I.V."/>
        </authorList>
    </citation>
    <scope>NUCLEOTIDE SEQUENCE [LARGE SCALE GENOMIC DNA]</scope>
    <source>
        <strain evidence="4 5">JEL800</strain>
    </source>
</reference>
<dbReference type="InterPro" id="IPR008532">
    <property type="entry name" value="NFACT_RNA-bd"/>
</dbReference>
<dbReference type="STRING" id="329046.A0A1Y2BWG9"/>
<evidence type="ECO:0000259" key="3">
    <source>
        <dbReference type="Pfam" id="PF05670"/>
    </source>
</evidence>
<dbReference type="Proteomes" id="UP000193642">
    <property type="component" value="Unassembled WGS sequence"/>
</dbReference>
<evidence type="ECO:0000313" key="5">
    <source>
        <dbReference type="Proteomes" id="UP000193642"/>
    </source>
</evidence>
<dbReference type="PANTHER" id="PTHR13049:SF2">
    <property type="entry name" value="COILED-COIL DOMAIN-CONTAINING PROTEIN 25"/>
    <property type="match status" value="1"/>
</dbReference>
<sequence length="158" mass="18552">MTWDAIPESLLIDLGQLTKANSIEGNKLNNQTILYTPWSNLKKTGGMETGQVTFHKTNLVKKVFIRERENAVVNRLNKTKEELYPDLAAQKIEKQKELRNAQRALEKQLRREEEERKKEYKQAAEMRSYKGVMDNEEEMKSNRYYSGMSVKEAEEDFM</sequence>